<reference evidence="5 6" key="1">
    <citation type="submission" date="2016-05" db="EMBL/GenBank/DDBJ databases">
        <authorList>
            <person name="Lavstsen T."/>
            <person name="Jespersen J.S."/>
        </authorList>
    </citation>
    <scope>NUCLEOTIDE SEQUENCE [LARGE SCALE GENOMIC DNA]</scope>
    <source>
        <strain evidence="5 6">YLB-01</strain>
    </source>
</reference>
<dbReference type="InterPro" id="IPR029044">
    <property type="entry name" value="Nucleotide-diphossugar_trans"/>
</dbReference>
<dbReference type="Proteomes" id="UP000093355">
    <property type="component" value="Unassembled WGS sequence"/>
</dbReference>
<dbReference type="CDD" id="cd00761">
    <property type="entry name" value="Glyco_tranf_GTA_type"/>
    <property type="match status" value="1"/>
</dbReference>
<gene>
    <name evidence="5" type="ORF">A7J15_01630</name>
</gene>
<accession>A0A1B9NGV0</accession>
<comment type="pathway">
    <text evidence="1">Cell wall biogenesis; cell wall polysaccharide biosynthesis.</text>
</comment>
<protein>
    <submittedName>
        <fullName evidence="5">Uncharacterized protein</fullName>
    </submittedName>
</protein>
<evidence type="ECO:0000256" key="3">
    <source>
        <dbReference type="ARBA" id="ARBA00022676"/>
    </source>
</evidence>
<evidence type="ECO:0000313" key="5">
    <source>
        <dbReference type="EMBL" id="OCG75774.1"/>
    </source>
</evidence>
<dbReference type="GO" id="GO:0016757">
    <property type="term" value="F:glycosyltransferase activity"/>
    <property type="evidence" value="ECO:0007669"/>
    <property type="project" value="UniProtKB-KW"/>
</dbReference>
<dbReference type="OrthoDB" id="3180470at2"/>
<comment type="similarity">
    <text evidence="2">Belongs to the glycosyltransferase 2 family.</text>
</comment>
<keyword evidence="4" id="KW-0808">Transferase</keyword>
<dbReference type="PANTHER" id="PTHR43179">
    <property type="entry name" value="RHAMNOSYLTRANSFERASE WBBL"/>
    <property type="match status" value="1"/>
</dbReference>
<dbReference type="STRING" id="904291.A7J15_01630"/>
<comment type="caution">
    <text evidence="5">The sequence shown here is derived from an EMBL/GenBank/DDBJ whole genome shotgun (WGS) entry which is preliminary data.</text>
</comment>
<dbReference type="RefSeq" id="WP_067023369.1">
    <property type="nucleotide sequence ID" value="NZ_CP038256.1"/>
</dbReference>
<dbReference type="Gene3D" id="3.90.550.10">
    <property type="entry name" value="Spore Coat Polysaccharide Biosynthesis Protein SpsA, Chain A"/>
    <property type="match status" value="1"/>
</dbReference>
<keyword evidence="6" id="KW-1185">Reference proteome</keyword>
<evidence type="ECO:0000256" key="4">
    <source>
        <dbReference type="ARBA" id="ARBA00022679"/>
    </source>
</evidence>
<dbReference type="Pfam" id="PF00535">
    <property type="entry name" value="Glycos_transf_2"/>
    <property type="match status" value="1"/>
</dbReference>
<evidence type="ECO:0000256" key="1">
    <source>
        <dbReference type="ARBA" id="ARBA00004776"/>
    </source>
</evidence>
<dbReference type="InterPro" id="IPR001173">
    <property type="entry name" value="Glyco_trans_2-like"/>
</dbReference>
<name>A0A1B9NGV0_9MICO</name>
<evidence type="ECO:0000256" key="2">
    <source>
        <dbReference type="ARBA" id="ARBA00006739"/>
    </source>
</evidence>
<dbReference type="AlphaFoldDB" id="A0A1B9NGV0"/>
<sequence length="331" mass="34715">MIASPRSGDVPPAMPGAAQVAVVLCTRDRPRFLARALEVLAEVLPAEAELIVIDSGSATDATARIAQRGSVRYVRSDVPGLSIARNLGLAATSRDIVVYTDDDCELQPGALGALLLPFTSPRVGATTGRLSDHAAPPVAAGGAAVRVFRAPADGIDAGHGALMAYRTAVLRAIGGFDPLLGAGRAFGGAEDLDAFCRVLRAGSTVVHVPRAEVRHMFTRDDEDYAALQAAYGRGLGAMTRKWVAATGSPGRRIAWRVLRRAALGLVRHRGDARARAGRRAYVAGLREGYRRARDIPVSDLLFHDVAPPAPVRLGAPIAIAEHSPAPERGAA</sequence>
<dbReference type="PANTHER" id="PTHR43179:SF12">
    <property type="entry name" value="GALACTOFURANOSYLTRANSFERASE GLFT2"/>
    <property type="match status" value="1"/>
</dbReference>
<dbReference type="SUPFAM" id="SSF53448">
    <property type="entry name" value="Nucleotide-diphospho-sugar transferases"/>
    <property type="match status" value="1"/>
</dbReference>
<evidence type="ECO:0000313" key="6">
    <source>
        <dbReference type="Proteomes" id="UP000093355"/>
    </source>
</evidence>
<organism evidence="5 6">
    <name type="scientific">Microbacterium sediminis</name>
    <dbReference type="NCBI Taxonomy" id="904291"/>
    <lineage>
        <taxon>Bacteria</taxon>
        <taxon>Bacillati</taxon>
        <taxon>Actinomycetota</taxon>
        <taxon>Actinomycetes</taxon>
        <taxon>Micrococcales</taxon>
        <taxon>Microbacteriaceae</taxon>
        <taxon>Microbacterium</taxon>
    </lineage>
</organism>
<keyword evidence="3" id="KW-0328">Glycosyltransferase</keyword>
<dbReference type="EMBL" id="LXMD01000012">
    <property type="protein sequence ID" value="OCG75774.1"/>
    <property type="molecule type" value="Genomic_DNA"/>
</dbReference>
<proteinExistence type="inferred from homology"/>